<dbReference type="PROSITE" id="PS51257">
    <property type="entry name" value="PROKAR_LIPOPROTEIN"/>
    <property type="match status" value="1"/>
</dbReference>
<dbReference type="PROSITE" id="PS50126">
    <property type="entry name" value="S1"/>
    <property type="match status" value="1"/>
</dbReference>
<keyword evidence="6" id="KW-0255">Endonuclease</keyword>
<dbReference type="InterPro" id="IPR004659">
    <property type="entry name" value="RNase_E/G"/>
</dbReference>
<evidence type="ECO:0000256" key="6">
    <source>
        <dbReference type="ARBA" id="ARBA00022759"/>
    </source>
</evidence>
<keyword evidence="10" id="KW-0472">Membrane</keyword>
<keyword evidence="4" id="KW-0540">Nuclease</keyword>
<comment type="caution">
    <text evidence="12">The sequence shown here is derived from an EMBL/GenBank/DDBJ whole genome shotgun (WGS) entry which is preliminary data.</text>
</comment>
<dbReference type="PANTHER" id="PTHR30001">
    <property type="entry name" value="RIBONUCLEASE"/>
    <property type="match status" value="1"/>
</dbReference>
<dbReference type="GO" id="GO:0004540">
    <property type="term" value="F:RNA nuclease activity"/>
    <property type="evidence" value="ECO:0007669"/>
    <property type="project" value="InterPro"/>
</dbReference>
<dbReference type="InterPro" id="IPR003029">
    <property type="entry name" value="S1_domain"/>
</dbReference>
<name>A0A2G4YMC5_9PROT</name>
<evidence type="ECO:0000256" key="7">
    <source>
        <dbReference type="ARBA" id="ARBA00022801"/>
    </source>
</evidence>
<dbReference type="EMBL" id="PDEM01000033">
    <property type="protein sequence ID" value="PHZ83461.1"/>
    <property type="molecule type" value="Genomic_DNA"/>
</dbReference>
<protein>
    <recommendedName>
        <fullName evidence="11">S1 motif domain-containing protein</fullName>
    </recommendedName>
</protein>
<dbReference type="InterPro" id="IPR019307">
    <property type="entry name" value="RNA-bd_AU-1/RNase_E/G"/>
</dbReference>
<proteinExistence type="predicted"/>
<dbReference type="GO" id="GO:0003723">
    <property type="term" value="F:RNA binding"/>
    <property type="evidence" value="ECO:0007669"/>
    <property type="project" value="UniProtKB-KW"/>
</dbReference>
<evidence type="ECO:0000256" key="1">
    <source>
        <dbReference type="ARBA" id="ARBA00001946"/>
    </source>
</evidence>
<evidence type="ECO:0000313" key="13">
    <source>
        <dbReference type="Proteomes" id="UP000229730"/>
    </source>
</evidence>
<evidence type="ECO:0000256" key="9">
    <source>
        <dbReference type="ARBA" id="ARBA00022884"/>
    </source>
</evidence>
<dbReference type="GO" id="GO:0046872">
    <property type="term" value="F:metal ion binding"/>
    <property type="evidence" value="ECO:0007669"/>
    <property type="project" value="UniProtKB-KW"/>
</dbReference>
<dbReference type="InParanoid" id="A0A2G4YMC5"/>
<evidence type="ECO:0000259" key="11">
    <source>
        <dbReference type="PROSITE" id="PS50126"/>
    </source>
</evidence>
<evidence type="ECO:0000256" key="3">
    <source>
        <dbReference type="ARBA" id="ARBA00022519"/>
    </source>
</evidence>
<keyword evidence="13" id="KW-1185">Reference proteome</keyword>
<reference evidence="12 13" key="1">
    <citation type="submission" date="2017-10" db="EMBL/GenBank/DDBJ databases">
        <title>Frigbacter circumglobatus gen. nov. sp. nov., isolated from sediment cultured in situ.</title>
        <authorList>
            <person name="Zhao Z."/>
        </authorList>
    </citation>
    <scope>NUCLEOTIDE SEQUENCE [LARGE SCALE GENOMIC DNA]</scope>
    <source>
        <strain evidence="12 13">ZYL</strain>
    </source>
</reference>
<evidence type="ECO:0000256" key="5">
    <source>
        <dbReference type="ARBA" id="ARBA00022723"/>
    </source>
</evidence>
<evidence type="ECO:0000256" key="2">
    <source>
        <dbReference type="ARBA" id="ARBA00022475"/>
    </source>
</evidence>
<dbReference type="Pfam" id="PF00575">
    <property type="entry name" value="S1"/>
    <property type="match status" value="1"/>
</dbReference>
<dbReference type="SUPFAM" id="SSF50249">
    <property type="entry name" value="Nucleic acid-binding proteins"/>
    <property type="match status" value="1"/>
</dbReference>
<evidence type="ECO:0000313" key="12">
    <source>
        <dbReference type="EMBL" id="PHZ83461.1"/>
    </source>
</evidence>
<evidence type="ECO:0000256" key="8">
    <source>
        <dbReference type="ARBA" id="ARBA00022842"/>
    </source>
</evidence>
<gene>
    <name evidence="12" type="ORF">CRD36_18055</name>
</gene>
<organism evidence="12 13">
    <name type="scientific">Paremcibacter congregatus</name>
    <dbReference type="NCBI Taxonomy" id="2043170"/>
    <lineage>
        <taxon>Bacteria</taxon>
        <taxon>Pseudomonadati</taxon>
        <taxon>Pseudomonadota</taxon>
        <taxon>Alphaproteobacteria</taxon>
        <taxon>Emcibacterales</taxon>
        <taxon>Emcibacteraceae</taxon>
        <taxon>Paremcibacter</taxon>
    </lineage>
</organism>
<keyword evidence="3" id="KW-0997">Cell inner membrane</keyword>
<dbReference type="GO" id="GO:0005737">
    <property type="term" value="C:cytoplasm"/>
    <property type="evidence" value="ECO:0007669"/>
    <property type="project" value="TreeGrafter"/>
</dbReference>
<dbReference type="Proteomes" id="UP000229730">
    <property type="component" value="Unassembled WGS sequence"/>
</dbReference>
<dbReference type="GO" id="GO:0004519">
    <property type="term" value="F:endonuclease activity"/>
    <property type="evidence" value="ECO:0007669"/>
    <property type="project" value="UniProtKB-KW"/>
</dbReference>
<feature type="domain" description="S1 motif" evidence="11">
    <location>
        <begin position="71"/>
        <end position="145"/>
    </location>
</feature>
<evidence type="ECO:0000256" key="4">
    <source>
        <dbReference type="ARBA" id="ARBA00022722"/>
    </source>
</evidence>
<dbReference type="GO" id="GO:0006364">
    <property type="term" value="P:rRNA processing"/>
    <property type="evidence" value="ECO:0007669"/>
    <property type="project" value="TreeGrafter"/>
</dbReference>
<evidence type="ECO:0000256" key="10">
    <source>
        <dbReference type="ARBA" id="ARBA00023136"/>
    </source>
</evidence>
<dbReference type="Gene3D" id="2.40.50.140">
    <property type="entry name" value="Nucleic acid-binding proteins"/>
    <property type="match status" value="1"/>
</dbReference>
<keyword evidence="9" id="KW-0694">RNA-binding</keyword>
<keyword evidence="2" id="KW-1003">Cell membrane</keyword>
<dbReference type="InterPro" id="IPR012340">
    <property type="entry name" value="NA-bd_OB-fold"/>
</dbReference>
<comment type="cofactor">
    <cofactor evidence="1">
        <name>Mg(2+)</name>
        <dbReference type="ChEBI" id="CHEBI:18420"/>
    </cofactor>
</comment>
<dbReference type="Pfam" id="PF10150">
    <property type="entry name" value="RNase_E_G"/>
    <property type="match status" value="1"/>
</dbReference>
<accession>A0A2G4YMC5</accession>
<keyword evidence="7" id="KW-0378">Hydrolase</keyword>
<dbReference type="CDD" id="cd04453">
    <property type="entry name" value="S1_RNase_E"/>
    <property type="match status" value="1"/>
</dbReference>
<keyword evidence="8" id="KW-0460">Magnesium</keyword>
<dbReference type="SMART" id="SM00316">
    <property type="entry name" value="S1"/>
    <property type="match status" value="1"/>
</dbReference>
<sequence length="496" mass="55585">MPPVLSRALTGPTAMWSACRCLKPRICCREMAMSSDILINSAIGETRLAHVEDDSVREIRLFRNHNPTLVGAIFYGKIIRLSPEFQAAFVDLGQDVTGFLPLTLLPKRPGKKPKDLTTLLHEGQKIIVQVTADAAEDKSVKLTCRLELHSSAVILHPFREGAFVSSRIKDPNRREELKQFGATLDLKGMGLTFRTEAADLANEELEKTARHMIRHWIRTVENRERKKAPYLMAQGPDALQQILRDYGSRRYDRLIFDRPACLKAAQDWAANFAPDLLPHLHLHDAPSPLFETYGVEEEIDQMFDTRIPLRSGAWITIEQTEALVVVDVNMGTARETNDPMKQRLKINFAAAREVFRQIRLRGISGLIVIDFINMSGKADVTNLLAVVDNLILEDPQQVQRSNLSAFGLLELARKASHQPLARQLIASNRPQATVDTQALALLRQALRDAAARPGLPLKVTTSPAVMDWLETHPALLDQFTRQSGSKLQLTSSRQKA</sequence>
<dbReference type="PANTHER" id="PTHR30001:SF1">
    <property type="entry name" value="RIBONUCLEASE E_G-LIKE PROTEIN, CHLOROPLASTIC"/>
    <property type="match status" value="1"/>
</dbReference>
<dbReference type="GO" id="GO:0016787">
    <property type="term" value="F:hydrolase activity"/>
    <property type="evidence" value="ECO:0007669"/>
    <property type="project" value="UniProtKB-KW"/>
</dbReference>
<keyword evidence="5" id="KW-0479">Metal-binding</keyword>
<dbReference type="AlphaFoldDB" id="A0A2G4YMC5"/>